<evidence type="ECO:0000313" key="3">
    <source>
        <dbReference type="Proteomes" id="UP000011554"/>
    </source>
</evidence>
<feature type="non-terminal residue" evidence="2">
    <location>
        <position position="1"/>
    </location>
</feature>
<accession>M0AMC1</accession>
<dbReference type="AlphaFoldDB" id="M0AMC1"/>
<dbReference type="PATRIC" id="fig|29540.5.peg.2908"/>
<comment type="caution">
    <text evidence="2">The sequence shown here is derived from an EMBL/GenBank/DDBJ whole genome shotgun (WGS) entry which is preliminary data.</text>
</comment>
<gene>
    <name evidence="2" type="ORF">C481_14318</name>
</gene>
<sequence length="106" mass="11095">GIDETVRNDELPNSNVRETVERRVRDLLEDDRAAFDPVPDREPADEDVTTVADQLGGTDAESATAAAGDEASSETTEADGTAATTEDGSRADDDGEADHASLGDFA</sequence>
<feature type="compositionally biased region" description="Basic and acidic residues" evidence="1">
    <location>
        <begin position="30"/>
        <end position="42"/>
    </location>
</feature>
<dbReference type="EMBL" id="AOIO01000032">
    <property type="protein sequence ID" value="ELY99880.1"/>
    <property type="molecule type" value="Genomic_DNA"/>
</dbReference>
<feature type="compositionally biased region" description="Low complexity" evidence="1">
    <location>
        <begin position="56"/>
        <end position="86"/>
    </location>
</feature>
<name>M0AMC1_NATA1</name>
<proteinExistence type="predicted"/>
<dbReference type="eggNOG" id="arCOG00397">
    <property type="taxonomic scope" value="Archaea"/>
</dbReference>
<evidence type="ECO:0000313" key="2">
    <source>
        <dbReference type="EMBL" id="ELY99880.1"/>
    </source>
</evidence>
<dbReference type="Proteomes" id="UP000011554">
    <property type="component" value="Unassembled WGS sequence"/>
</dbReference>
<reference evidence="2 3" key="1">
    <citation type="journal article" date="2014" name="PLoS Genet.">
        <title>Phylogenetically driven sequencing of extremely halophilic archaea reveals strategies for static and dynamic osmo-response.</title>
        <authorList>
            <person name="Becker E.A."/>
            <person name="Seitzer P.M."/>
            <person name="Tritt A."/>
            <person name="Larsen D."/>
            <person name="Krusor M."/>
            <person name="Yao A.I."/>
            <person name="Wu D."/>
            <person name="Madern D."/>
            <person name="Eisen J.A."/>
            <person name="Darling A.E."/>
            <person name="Facciotti M.T."/>
        </authorList>
    </citation>
    <scope>NUCLEOTIDE SEQUENCE [LARGE SCALE GENOMIC DNA]</scope>
    <source>
        <strain evidence="2 3">DSM 12278</strain>
    </source>
</reference>
<feature type="region of interest" description="Disordered" evidence="1">
    <location>
        <begin position="30"/>
        <end position="106"/>
    </location>
</feature>
<keyword evidence="3" id="KW-1185">Reference proteome</keyword>
<organism evidence="2 3">
    <name type="scientific">Natrialba asiatica (strain ATCC 700177 / DSM 12278 / JCM 9576 / FERM P-10747 / NBRC 102637 / 172P1)</name>
    <dbReference type="NCBI Taxonomy" id="29540"/>
    <lineage>
        <taxon>Archaea</taxon>
        <taxon>Methanobacteriati</taxon>
        <taxon>Methanobacteriota</taxon>
        <taxon>Stenosarchaea group</taxon>
        <taxon>Halobacteria</taxon>
        <taxon>Halobacteriales</taxon>
        <taxon>Natrialbaceae</taxon>
        <taxon>Natrialba</taxon>
    </lineage>
</organism>
<protein>
    <submittedName>
        <fullName evidence="2">Metallophosphoesterase</fullName>
    </submittedName>
</protein>
<feature type="compositionally biased region" description="Basic and acidic residues" evidence="1">
    <location>
        <begin position="87"/>
        <end position="106"/>
    </location>
</feature>
<evidence type="ECO:0000256" key="1">
    <source>
        <dbReference type="SAM" id="MobiDB-lite"/>
    </source>
</evidence>
<dbReference type="STRING" id="29540.C481_14318"/>